<dbReference type="PANTHER" id="PTHR11695:SF294">
    <property type="entry name" value="RETICULON-4-INTERACTING PROTEIN 1, MITOCHONDRIAL"/>
    <property type="match status" value="1"/>
</dbReference>
<protein>
    <submittedName>
        <fullName evidence="2">Zinc alcohol dehydrogenase</fullName>
    </submittedName>
</protein>
<dbReference type="Proteomes" id="UP000182658">
    <property type="component" value="Unassembled WGS sequence"/>
</dbReference>
<dbReference type="InParanoid" id="A0A1J7J2Y0"/>
<dbReference type="STRING" id="1408157.A0A1J7J2Y0"/>
<dbReference type="InterPro" id="IPR036291">
    <property type="entry name" value="NAD(P)-bd_dom_sf"/>
</dbReference>
<dbReference type="InterPro" id="IPR011032">
    <property type="entry name" value="GroES-like_sf"/>
</dbReference>
<dbReference type="Pfam" id="PF13602">
    <property type="entry name" value="ADH_zinc_N_2"/>
    <property type="match status" value="1"/>
</dbReference>
<dbReference type="GO" id="GO:0005739">
    <property type="term" value="C:mitochondrion"/>
    <property type="evidence" value="ECO:0007669"/>
    <property type="project" value="TreeGrafter"/>
</dbReference>
<dbReference type="Gene3D" id="3.40.50.720">
    <property type="entry name" value="NAD(P)-binding Rossmann-like Domain"/>
    <property type="match status" value="1"/>
</dbReference>
<evidence type="ECO:0000259" key="1">
    <source>
        <dbReference type="SMART" id="SM00829"/>
    </source>
</evidence>
<dbReference type="EMBL" id="KV875099">
    <property type="protein sequence ID" value="OIW27673.1"/>
    <property type="molecule type" value="Genomic_DNA"/>
</dbReference>
<organism evidence="2 3">
    <name type="scientific">Coniochaeta ligniaria NRRL 30616</name>
    <dbReference type="NCBI Taxonomy" id="1408157"/>
    <lineage>
        <taxon>Eukaryota</taxon>
        <taxon>Fungi</taxon>
        <taxon>Dikarya</taxon>
        <taxon>Ascomycota</taxon>
        <taxon>Pezizomycotina</taxon>
        <taxon>Sordariomycetes</taxon>
        <taxon>Sordariomycetidae</taxon>
        <taxon>Coniochaetales</taxon>
        <taxon>Coniochaetaceae</taxon>
        <taxon>Coniochaeta</taxon>
    </lineage>
</organism>
<keyword evidence="3" id="KW-1185">Reference proteome</keyword>
<dbReference type="OrthoDB" id="3509362at2759"/>
<dbReference type="AlphaFoldDB" id="A0A1J7J2Y0"/>
<dbReference type="SUPFAM" id="SSF51735">
    <property type="entry name" value="NAD(P)-binding Rossmann-fold domains"/>
    <property type="match status" value="1"/>
</dbReference>
<dbReference type="SUPFAM" id="SSF50129">
    <property type="entry name" value="GroES-like"/>
    <property type="match status" value="1"/>
</dbReference>
<dbReference type="PANTHER" id="PTHR11695">
    <property type="entry name" value="ALCOHOL DEHYDROGENASE RELATED"/>
    <property type="match status" value="1"/>
</dbReference>
<dbReference type="Pfam" id="PF08240">
    <property type="entry name" value="ADH_N"/>
    <property type="match status" value="1"/>
</dbReference>
<feature type="domain" description="Enoyl reductase (ER)" evidence="1">
    <location>
        <begin position="20"/>
        <end position="346"/>
    </location>
</feature>
<reference evidence="2 3" key="1">
    <citation type="submission" date="2016-10" db="EMBL/GenBank/DDBJ databases">
        <title>Draft genome sequence of Coniochaeta ligniaria NRRL30616, a lignocellulolytic fungus for bioabatement of inhibitors in plant biomass hydrolysates.</title>
        <authorList>
            <consortium name="DOE Joint Genome Institute"/>
            <person name="Jimenez D.J."/>
            <person name="Hector R.E."/>
            <person name="Riley R."/>
            <person name="Sun H."/>
            <person name="Grigoriev I.V."/>
            <person name="Van Elsas J.D."/>
            <person name="Nichols N.N."/>
        </authorList>
    </citation>
    <scope>NUCLEOTIDE SEQUENCE [LARGE SCALE GENOMIC DNA]</scope>
    <source>
        <strain evidence="2 3">NRRL 30616</strain>
    </source>
</reference>
<dbReference type="SMART" id="SM00829">
    <property type="entry name" value="PKS_ER"/>
    <property type="match status" value="1"/>
</dbReference>
<dbReference type="InterPro" id="IPR020843">
    <property type="entry name" value="ER"/>
</dbReference>
<gene>
    <name evidence="2" type="ORF">CONLIGDRAFT_682699</name>
</gene>
<dbReference type="InterPro" id="IPR050700">
    <property type="entry name" value="YIM1/Zinc_Alcohol_DH_Fams"/>
</dbReference>
<dbReference type="Gene3D" id="3.90.180.10">
    <property type="entry name" value="Medium-chain alcohol dehydrogenases, catalytic domain"/>
    <property type="match status" value="1"/>
</dbReference>
<proteinExistence type="predicted"/>
<accession>A0A1J7J2Y0</accession>
<evidence type="ECO:0000313" key="2">
    <source>
        <dbReference type="EMBL" id="OIW27673.1"/>
    </source>
</evidence>
<dbReference type="CDD" id="cd08267">
    <property type="entry name" value="MDR1"/>
    <property type="match status" value="1"/>
</dbReference>
<name>A0A1J7J2Y0_9PEZI</name>
<evidence type="ECO:0000313" key="3">
    <source>
        <dbReference type="Proteomes" id="UP000182658"/>
    </source>
</evidence>
<dbReference type="GO" id="GO:0016491">
    <property type="term" value="F:oxidoreductase activity"/>
    <property type="evidence" value="ECO:0007669"/>
    <property type="project" value="InterPro"/>
</dbReference>
<sequence>MADDAQPPTTMKAWVAVRLGTPRRAMQLQPAWPVPPPPTGANILVRVAYAALNPADVGFLSFLSPLLPFRRTPVPGLDFSGTVVQAGPDVAGLGVGARVCGALSVGMVATNSGTLAEYIVVPEGLVAVVPRGMGMREAAGLGIVGQTAVIAHREAGGMGSGSSRVLVNGASGGLGAMVTQIAKGRGAWVVGVCSGGNGEFVRGLGADETIDYTAHEPLYEFLAQKHGDEQQQFDYVFDCVGHQVLYERSPAFLKPGGKYISLVGGKTHGVLPVLKNNLWPKFLWGTPRTYKILGLAPAGEYMREVAKLVEDGVIKKVPIDSEYSMEQAVEGYERVITKRARGKVVVKVAP</sequence>
<dbReference type="InterPro" id="IPR013154">
    <property type="entry name" value="ADH-like_N"/>
</dbReference>